<dbReference type="OrthoDB" id="7944775at2"/>
<dbReference type="RefSeq" id="WP_109102185.1">
    <property type="nucleotide sequence ID" value="NZ_QDKQ01000060.1"/>
</dbReference>
<protein>
    <submittedName>
        <fullName evidence="1">DUF2491 domain-containing protein</fullName>
    </submittedName>
</protein>
<dbReference type="Proteomes" id="UP000245073">
    <property type="component" value="Unassembled WGS sequence"/>
</dbReference>
<dbReference type="Pfam" id="PF10679">
    <property type="entry name" value="DUF2491"/>
    <property type="match status" value="1"/>
</dbReference>
<evidence type="ECO:0000313" key="1">
    <source>
        <dbReference type="EMBL" id="PVM85455.1"/>
    </source>
</evidence>
<keyword evidence="2" id="KW-1185">Reference proteome</keyword>
<name>A0A2T9JP13_9CAUL</name>
<gene>
    <name evidence="1" type="ORF">DDF67_17790</name>
</gene>
<dbReference type="AlphaFoldDB" id="A0A2T9JP13"/>
<accession>A0A2T9JP13</accession>
<comment type="caution">
    <text evidence="1">The sequence shown here is derived from an EMBL/GenBank/DDBJ whole genome shotgun (WGS) entry which is preliminary data.</text>
</comment>
<proteinExistence type="predicted"/>
<sequence>MFSRLFGRKEPAPESALPAIRNVTLGRTVWLDPLAWKRFGSDTKFPLDRDTLEITAQGLVDLKDGGFVHRFYTDDHVMFQAVSDDRAGQRLTDVTIFVPWDSAYPGGRTDRDAWGKRLRARSFNAAGLPEYQRFWFGDEAESQDPVTFWEELHDDRDGVPDRKIFQTCMLFARDLPGEGRELLLAIEMETEDREVSFETMIGMPLEVGEFRA</sequence>
<evidence type="ECO:0000313" key="2">
    <source>
        <dbReference type="Proteomes" id="UP000245073"/>
    </source>
</evidence>
<reference evidence="1 2" key="1">
    <citation type="submission" date="2018-04" db="EMBL/GenBank/DDBJ databases">
        <title>The genome sequence of Caulobacter sp. 744.</title>
        <authorList>
            <person name="Gao J."/>
            <person name="Sun J."/>
        </authorList>
    </citation>
    <scope>NUCLEOTIDE SEQUENCE [LARGE SCALE GENOMIC DNA]</scope>
    <source>
        <strain evidence="1 2">774</strain>
    </source>
</reference>
<organism evidence="1 2">
    <name type="scientific">Caulobacter endophyticus</name>
    <dbReference type="NCBI Taxonomy" id="2172652"/>
    <lineage>
        <taxon>Bacteria</taxon>
        <taxon>Pseudomonadati</taxon>
        <taxon>Pseudomonadota</taxon>
        <taxon>Alphaproteobacteria</taxon>
        <taxon>Caulobacterales</taxon>
        <taxon>Caulobacteraceae</taxon>
        <taxon>Caulobacter</taxon>
    </lineage>
</organism>
<dbReference type="EMBL" id="QDKQ01000060">
    <property type="protein sequence ID" value="PVM85455.1"/>
    <property type="molecule type" value="Genomic_DNA"/>
</dbReference>
<dbReference type="InterPro" id="IPR019621">
    <property type="entry name" value="DUF2491"/>
</dbReference>